<sequence>MAEGVVHWYLSDRGYGMITPDDGGPDLFVHHSAVQMTGYKSLDSGQRVSYALVRGARGPEASCVVPLSDVAVPGAPGGTPVRGRTKPKFDLIGRFRQLGTQEKIVVLFGGLMVCMGVPAVIALVVISVFG</sequence>
<keyword evidence="1" id="KW-1133">Transmembrane helix</keyword>
<gene>
    <name evidence="3" type="ORF">ACFQRI_16875</name>
</gene>
<evidence type="ECO:0000313" key="4">
    <source>
        <dbReference type="Proteomes" id="UP001596504"/>
    </source>
</evidence>
<dbReference type="RefSeq" id="WP_380669621.1">
    <property type="nucleotide sequence ID" value="NZ_JBHTCJ010000008.1"/>
</dbReference>
<dbReference type="PROSITE" id="PS51857">
    <property type="entry name" value="CSD_2"/>
    <property type="match status" value="1"/>
</dbReference>
<keyword evidence="1" id="KW-0472">Membrane</keyword>
<dbReference type="Proteomes" id="UP001596504">
    <property type="component" value="Unassembled WGS sequence"/>
</dbReference>
<keyword evidence="4" id="KW-1185">Reference proteome</keyword>
<organism evidence="3 4">
    <name type="scientific">Saccharopolyspora griseoalba</name>
    <dbReference type="NCBI Taxonomy" id="1431848"/>
    <lineage>
        <taxon>Bacteria</taxon>
        <taxon>Bacillati</taxon>
        <taxon>Actinomycetota</taxon>
        <taxon>Actinomycetes</taxon>
        <taxon>Pseudonocardiales</taxon>
        <taxon>Pseudonocardiaceae</taxon>
        <taxon>Saccharopolyspora</taxon>
    </lineage>
</organism>
<reference evidence="4" key="1">
    <citation type="journal article" date="2019" name="Int. J. Syst. Evol. Microbiol.">
        <title>The Global Catalogue of Microorganisms (GCM) 10K type strain sequencing project: providing services to taxonomists for standard genome sequencing and annotation.</title>
        <authorList>
            <consortium name="The Broad Institute Genomics Platform"/>
            <consortium name="The Broad Institute Genome Sequencing Center for Infectious Disease"/>
            <person name="Wu L."/>
            <person name="Ma J."/>
        </authorList>
    </citation>
    <scope>NUCLEOTIDE SEQUENCE [LARGE SCALE GENOMIC DNA]</scope>
    <source>
        <strain evidence="4">WLHS5</strain>
    </source>
</reference>
<dbReference type="PANTHER" id="PTHR11544">
    <property type="entry name" value="COLD SHOCK DOMAIN CONTAINING PROTEINS"/>
    <property type="match status" value="1"/>
</dbReference>
<accession>A0ABW2LKL6</accession>
<dbReference type="SUPFAM" id="SSF50249">
    <property type="entry name" value="Nucleic acid-binding proteins"/>
    <property type="match status" value="1"/>
</dbReference>
<dbReference type="SMART" id="SM00357">
    <property type="entry name" value="CSP"/>
    <property type="match status" value="1"/>
</dbReference>
<dbReference type="InterPro" id="IPR012340">
    <property type="entry name" value="NA-bd_OB-fold"/>
</dbReference>
<feature type="transmembrane region" description="Helical" evidence="1">
    <location>
        <begin position="104"/>
        <end position="129"/>
    </location>
</feature>
<proteinExistence type="predicted"/>
<dbReference type="Pfam" id="PF00313">
    <property type="entry name" value="CSD"/>
    <property type="match status" value="1"/>
</dbReference>
<protein>
    <submittedName>
        <fullName evidence="3">Cold-shock protein</fullName>
    </submittedName>
</protein>
<evidence type="ECO:0000313" key="3">
    <source>
        <dbReference type="EMBL" id="MFC7343079.1"/>
    </source>
</evidence>
<dbReference type="InterPro" id="IPR011129">
    <property type="entry name" value="CSD"/>
</dbReference>
<name>A0ABW2LKL6_9PSEU</name>
<feature type="domain" description="CSD" evidence="2">
    <location>
        <begin position="1"/>
        <end position="66"/>
    </location>
</feature>
<dbReference type="InterPro" id="IPR050181">
    <property type="entry name" value="Cold_shock_domain"/>
</dbReference>
<evidence type="ECO:0000256" key="1">
    <source>
        <dbReference type="SAM" id="Phobius"/>
    </source>
</evidence>
<dbReference type="EMBL" id="JBHTCJ010000008">
    <property type="protein sequence ID" value="MFC7343079.1"/>
    <property type="molecule type" value="Genomic_DNA"/>
</dbReference>
<dbReference type="CDD" id="cd04458">
    <property type="entry name" value="CSP_CDS"/>
    <property type="match status" value="1"/>
</dbReference>
<dbReference type="PRINTS" id="PR00050">
    <property type="entry name" value="COLDSHOCK"/>
</dbReference>
<evidence type="ECO:0000259" key="2">
    <source>
        <dbReference type="PROSITE" id="PS51857"/>
    </source>
</evidence>
<comment type="caution">
    <text evidence="3">The sequence shown here is derived from an EMBL/GenBank/DDBJ whole genome shotgun (WGS) entry which is preliminary data.</text>
</comment>
<keyword evidence="1" id="KW-0812">Transmembrane</keyword>
<dbReference type="Gene3D" id="2.40.50.140">
    <property type="entry name" value="Nucleic acid-binding proteins"/>
    <property type="match status" value="1"/>
</dbReference>
<dbReference type="InterPro" id="IPR002059">
    <property type="entry name" value="CSP_DNA-bd"/>
</dbReference>